<evidence type="ECO:0008006" key="3">
    <source>
        <dbReference type="Google" id="ProtNLM"/>
    </source>
</evidence>
<dbReference type="AntiFam" id="ANF00261">
    <property type="entry name" value="Protein of unknown function (DUF1534)"/>
</dbReference>
<proteinExistence type="predicted"/>
<reference evidence="1 2" key="1">
    <citation type="submission" date="2018-08" db="EMBL/GenBank/DDBJ databases">
        <title>Recombination of ecologically and evolutionarily significant loci maintains genetic cohesion in the Pseudomonas syringae species complex.</title>
        <authorList>
            <person name="Dillon M."/>
            <person name="Thakur S."/>
            <person name="Almeida R.N.D."/>
            <person name="Weir B.S."/>
            <person name="Guttman D.S."/>
        </authorList>
    </citation>
    <scope>NUCLEOTIDE SEQUENCE [LARGE SCALE GENOMIC DNA]</scope>
    <source>
        <strain evidence="1 2">ICMP 4996</strain>
    </source>
</reference>
<gene>
    <name evidence="1" type="ORF">ALP78_102470</name>
</gene>
<dbReference type="EMBL" id="RBSD01000015">
    <property type="protein sequence ID" value="RMR92615.1"/>
    <property type="molecule type" value="Genomic_DNA"/>
</dbReference>
<evidence type="ECO:0000313" key="2">
    <source>
        <dbReference type="Proteomes" id="UP000268004"/>
    </source>
</evidence>
<sequence length="83" mass="9594">MRLSFRTLQRGNAVRDALRRKEDAERLERRIQARSDEPTAHPKHMKHPSFCHHCAVSLVKQGLQKIDQFLTTGEPEQAIYLGS</sequence>
<dbReference type="AlphaFoldDB" id="A0A3M4YVC3"/>
<dbReference type="Proteomes" id="UP000268004">
    <property type="component" value="Unassembled WGS sequence"/>
</dbReference>
<organism evidence="1 2">
    <name type="scientific">Pseudomonas coronafaciens pv. striafaciens</name>
    <dbReference type="NCBI Taxonomy" id="235276"/>
    <lineage>
        <taxon>Bacteria</taxon>
        <taxon>Pseudomonadati</taxon>
        <taxon>Pseudomonadota</taxon>
        <taxon>Gammaproteobacteria</taxon>
        <taxon>Pseudomonadales</taxon>
        <taxon>Pseudomonadaceae</taxon>
        <taxon>Pseudomonas</taxon>
        <taxon>Pseudomonas coronafaciens</taxon>
    </lineage>
</organism>
<evidence type="ECO:0000313" key="1">
    <source>
        <dbReference type="EMBL" id="RMR92615.1"/>
    </source>
</evidence>
<accession>A0A3M4YVC3</accession>
<name>A0A3M4YVC3_9PSED</name>
<comment type="caution">
    <text evidence="1">The sequence shown here is derived from an EMBL/GenBank/DDBJ whole genome shotgun (WGS) entry which is preliminary data.</text>
</comment>
<protein>
    <recommendedName>
        <fullName evidence="3">DUF1534 domain-containing protein</fullName>
    </recommendedName>
</protein>